<evidence type="ECO:0000259" key="2">
    <source>
        <dbReference type="PROSITE" id="PS51352"/>
    </source>
</evidence>
<dbReference type="InterPro" id="IPR000866">
    <property type="entry name" value="AhpC/TSA"/>
</dbReference>
<evidence type="ECO:0000313" key="3">
    <source>
        <dbReference type="EMBL" id="SHF30160.1"/>
    </source>
</evidence>
<dbReference type="GO" id="GO:0016209">
    <property type="term" value="F:antioxidant activity"/>
    <property type="evidence" value="ECO:0007669"/>
    <property type="project" value="InterPro"/>
</dbReference>
<dbReference type="InterPro" id="IPR036249">
    <property type="entry name" value="Thioredoxin-like_sf"/>
</dbReference>
<dbReference type="EMBL" id="FQVL01000014">
    <property type="protein sequence ID" value="SHF30160.1"/>
    <property type="molecule type" value="Genomic_DNA"/>
</dbReference>
<dbReference type="PANTHER" id="PTHR42852">
    <property type="entry name" value="THIOL:DISULFIDE INTERCHANGE PROTEIN DSBE"/>
    <property type="match status" value="1"/>
</dbReference>
<reference evidence="3 4" key="1">
    <citation type="submission" date="2016-11" db="EMBL/GenBank/DDBJ databases">
        <authorList>
            <person name="Jaros S."/>
            <person name="Januszkiewicz K."/>
            <person name="Wedrychowicz H."/>
        </authorList>
    </citation>
    <scope>NUCLEOTIDE SEQUENCE [LARGE SCALE GENOMIC DNA]</scope>
    <source>
        <strain evidence="3 4">DSM 44666</strain>
    </source>
</reference>
<name>A0A1M5AIL8_9BACL</name>
<evidence type="ECO:0000313" key="4">
    <source>
        <dbReference type="Proteomes" id="UP000184476"/>
    </source>
</evidence>
<dbReference type="Gene3D" id="3.40.30.10">
    <property type="entry name" value="Glutaredoxin"/>
    <property type="match status" value="1"/>
</dbReference>
<dbReference type="GO" id="GO:0016853">
    <property type="term" value="F:isomerase activity"/>
    <property type="evidence" value="ECO:0007669"/>
    <property type="project" value="UniProtKB-KW"/>
</dbReference>
<dbReference type="PANTHER" id="PTHR42852:SF12">
    <property type="entry name" value="THIOL-DISULFIDE OXIDOREDUCTASE YKUV"/>
    <property type="match status" value="1"/>
</dbReference>
<protein>
    <submittedName>
        <fullName evidence="3">Thiol-disulfide isomerase or thioredoxin</fullName>
    </submittedName>
</protein>
<dbReference type="SUPFAM" id="SSF52833">
    <property type="entry name" value="Thioredoxin-like"/>
    <property type="match status" value="1"/>
</dbReference>
<keyword evidence="3" id="KW-0413">Isomerase</keyword>
<dbReference type="InterPro" id="IPR013766">
    <property type="entry name" value="Thioredoxin_domain"/>
</dbReference>
<keyword evidence="4" id="KW-1185">Reference proteome</keyword>
<feature type="domain" description="Thioredoxin" evidence="2">
    <location>
        <begin position="3"/>
        <end position="145"/>
    </location>
</feature>
<dbReference type="GO" id="GO:0016491">
    <property type="term" value="F:oxidoreductase activity"/>
    <property type="evidence" value="ECO:0007669"/>
    <property type="project" value="InterPro"/>
</dbReference>
<dbReference type="InterPro" id="IPR050553">
    <property type="entry name" value="Thioredoxin_ResA/DsbE_sf"/>
</dbReference>
<dbReference type="PROSITE" id="PS51352">
    <property type="entry name" value="THIOREDOXIN_2"/>
    <property type="match status" value="1"/>
</dbReference>
<keyword evidence="1" id="KW-1015">Disulfide bond</keyword>
<accession>A0A1M5AIL8</accession>
<dbReference type="Pfam" id="PF00578">
    <property type="entry name" value="AhpC-TSA"/>
    <property type="match status" value="1"/>
</dbReference>
<dbReference type="AlphaFoldDB" id="A0A1M5AIL8"/>
<evidence type="ECO:0000256" key="1">
    <source>
        <dbReference type="ARBA" id="ARBA00023157"/>
    </source>
</evidence>
<proteinExistence type="predicted"/>
<gene>
    <name evidence="3" type="ORF">SAMN05444392_11430</name>
</gene>
<sequence>MPMRLKTEIPELTGIAEWVNGEAKKEDLLGKPILVHFWSISCGICKESLPDVNKMREEYPQLQFVGVHMPRSEKDLAIDPVKDTITKYELTHPQAIDNTHTVVDRFENQFVPAFYLFDASGVLRHRSAGEKALKLLKNPLERVLNEEEKEAE</sequence>
<dbReference type="Proteomes" id="UP000184476">
    <property type="component" value="Unassembled WGS sequence"/>
</dbReference>
<organism evidence="3 4">
    <name type="scientific">Seinonella peptonophila</name>
    <dbReference type="NCBI Taxonomy" id="112248"/>
    <lineage>
        <taxon>Bacteria</taxon>
        <taxon>Bacillati</taxon>
        <taxon>Bacillota</taxon>
        <taxon>Bacilli</taxon>
        <taxon>Bacillales</taxon>
        <taxon>Thermoactinomycetaceae</taxon>
        <taxon>Seinonella</taxon>
    </lineage>
</organism>
<dbReference type="STRING" id="112248.SAMN05444392_11430"/>